<reference evidence="3" key="2">
    <citation type="submission" date="2020-09" db="EMBL/GenBank/DDBJ databases">
        <authorList>
            <person name="Sun Q."/>
            <person name="Zhou Y."/>
        </authorList>
    </citation>
    <scope>NUCLEOTIDE SEQUENCE</scope>
    <source>
        <strain evidence="3">CGMCC 1.15179</strain>
    </source>
</reference>
<evidence type="ECO:0000259" key="2">
    <source>
        <dbReference type="Pfam" id="PF12671"/>
    </source>
</evidence>
<keyword evidence="1" id="KW-0732">Signal</keyword>
<accession>A0A8J2VH27</accession>
<feature type="signal peptide" evidence="1">
    <location>
        <begin position="1"/>
        <end position="23"/>
    </location>
</feature>
<comment type="caution">
    <text evidence="3">The sequence shown here is derived from an EMBL/GenBank/DDBJ whole genome shotgun (WGS) entry which is preliminary data.</text>
</comment>
<organism evidence="3 4">
    <name type="scientific">Marinithermofilum abyssi</name>
    <dbReference type="NCBI Taxonomy" id="1571185"/>
    <lineage>
        <taxon>Bacteria</taxon>
        <taxon>Bacillati</taxon>
        <taxon>Bacillota</taxon>
        <taxon>Bacilli</taxon>
        <taxon>Bacillales</taxon>
        <taxon>Thermoactinomycetaceae</taxon>
        <taxon>Marinithermofilum</taxon>
    </lineage>
</organism>
<keyword evidence="4" id="KW-1185">Reference proteome</keyword>
<gene>
    <name evidence="3" type="ORF">GCM10011571_10980</name>
</gene>
<evidence type="ECO:0000256" key="1">
    <source>
        <dbReference type="SAM" id="SignalP"/>
    </source>
</evidence>
<dbReference type="AlphaFoldDB" id="A0A8J2VH27"/>
<dbReference type="EMBL" id="BMHQ01000003">
    <property type="protein sequence ID" value="GGE11419.1"/>
    <property type="molecule type" value="Genomic_DNA"/>
</dbReference>
<name>A0A8J2VH27_9BACL</name>
<reference evidence="3" key="1">
    <citation type="journal article" date="2014" name="Int. J. Syst. Evol. Microbiol.">
        <title>Complete genome sequence of Corynebacterium casei LMG S-19264T (=DSM 44701T), isolated from a smear-ripened cheese.</title>
        <authorList>
            <consortium name="US DOE Joint Genome Institute (JGI-PGF)"/>
            <person name="Walter F."/>
            <person name="Albersmeier A."/>
            <person name="Kalinowski J."/>
            <person name="Ruckert C."/>
        </authorList>
    </citation>
    <scope>NUCLEOTIDE SEQUENCE</scope>
    <source>
        <strain evidence="3">CGMCC 1.15179</strain>
    </source>
</reference>
<protein>
    <recommendedName>
        <fullName evidence="2">Putative amidase domain-containing protein</fullName>
    </recommendedName>
</protein>
<feature type="domain" description="Putative amidase" evidence="2">
    <location>
        <begin position="184"/>
        <end position="242"/>
    </location>
</feature>
<feature type="chain" id="PRO_5038932319" description="Putative amidase domain-containing protein" evidence="1">
    <location>
        <begin position="24"/>
        <end position="251"/>
    </location>
</feature>
<dbReference type="Proteomes" id="UP000625210">
    <property type="component" value="Unassembled WGS sequence"/>
</dbReference>
<dbReference type="InterPro" id="IPR024301">
    <property type="entry name" value="Amidase_6"/>
</dbReference>
<dbReference type="Pfam" id="PF12671">
    <property type="entry name" value="Amidase_6"/>
    <property type="match status" value="1"/>
</dbReference>
<sequence length="251" mass="28926">MRRFVYGLIAVALFVTLALPAGMSTVSAEKPKAPETALTHEKLPKISYYPEPKPSEVRSAKAKYAKAMAVTKELAAKKGKNIQADIDDPAFQAFVFELGSAPGELPKDDQDEIVNFVRFIDRYENIKKNEQIKKFQDKIKQGKGLSDKERRKLHSLLPVDVDRQTIMKNQQKRKAIPQQTIYPYDRKAAVDYAHQWWDGRNNEEYGFYYWYYDCSEEDPECWNDCTNFVSQALEKGGMVEWHGGQLPPEYD</sequence>
<evidence type="ECO:0000313" key="4">
    <source>
        <dbReference type="Proteomes" id="UP000625210"/>
    </source>
</evidence>
<proteinExistence type="predicted"/>
<evidence type="ECO:0000313" key="3">
    <source>
        <dbReference type="EMBL" id="GGE11419.1"/>
    </source>
</evidence>